<proteinExistence type="predicted"/>
<dbReference type="Gene3D" id="3.40.1110.10">
    <property type="entry name" value="Calcium-transporting ATPase, cytoplasmic domain N"/>
    <property type="match status" value="1"/>
</dbReference>
<evidence type="ECO:0000256" key="1">
    <source>
        <dbReference type="ARBA" id="ARBA00004651"/>
    </source>
</evidence>
<keyword evidence="2 5" id="KW-0812">Transmembrane</keyword>
<dbReference type="InterPro" id="IPR001757">
    <property type="entry name" value="P_typ_ATPase"/>
</dbReference>
<evidence type="ECO:0000256" key="3">
    <source>
        <dbReference type="ARBA" id="ARBA00022989"/>
    </source>
</evidence>
<feature type="transmembrane region" description="Helical" evidence="5">
    <location>
        <begin position="251"/>
        <end position="280"/>
    </location>
</feature>
<protein>
    <recommendedName>
        <fullName evidence="6">P-type ATPase A domain-containing protein</fullName>
    </recommendedName>
</protein>
<evidence type="ECO:0000313" key="8">
    <source>
        <dbReference type="Proteomes" id="UP000256541"/>
    </source>
</evidence>
<dbReference type="NCBIfam" id="TIGR01494">
    <property type="entry name" value="ATPase_P-type"/>
    <property type="match status" value="1"/>
</dbReference>
<dbReference type="InterPro" id="IPR036412">
    <property type="entry name" value="HAD-like_sf"/>
</dbReference>
<dbReference type="Gene3D" id="2.70.150.10">
    <property type="entry name" value="Calcium-transporting ATPase, cytoplasmic transduction domain A"/>
    <property type="match status" value="1"/>
</dbReference>
<dbReference type="InterPro" id="IPR023299">
    <property type="entry name" value="ATPase_P-typ_cyto_dom_N"/>
</dbReference>
<dbReference type="InterPro" id="IPR008250">
    <property type="entry name" value="ATPase_P-typ_transduc_dom_A_sf"/>
</dbReference>
<dbReference type="PRINTS" id="PR00119">
    <property type="entry name" value="CATATPASE"/>
</dbReference>
<reference evidence="7 8" key="1">
    <citation type="submission" date="2017-04" db="EMBL/GenBank/DDBJ databases">
        <title>Comparative genome analysis of Subtercola boreus.</title>
        <authorList>
            <person name="Cho Y.-J."/>
            <person name="Cho A."/>
            <person name="Kim O.-S."/>
            <person name="Lee J.-I."/>
        </authorList>
    </citation>
    <scope>NUCLEOTIDE SEQUENCE [LARGE SCALE GENOMIC DNA]</scope>
    <source>
        <strain evidence="7 8">P27479</strain>
    </source>
</reference>
<feature type="transmembrane region" description="Helical" evidence="5">
    <location>
        <begin position="66"/>
        <end position="84"/>
    </location>
</feature>
<dbReference type="InterPro" id="IPR059000">
    <property type="entry name" value="ATPase_P-type_domA"/>
</dbReference>
<sequence length="566" mass="59742">MRSIRTLGLTAAEVQNRRDRGLVNTMPDDTGRSLARILRANLFTLFNGIVGASFLLLLLLGAWQDALFGFFVVTNTLIGVVQEFRAKRTLARFAVLNASRALVRRDGADVECAVEDVVLDDLLVLRPGGQIVADAELVDGSELEVDESLLTGEANPVSARVGRALLSGSTVVAGGGLARVNRVGTDSYSAKITLEAREFSLVRSELRESIARIIRWISLGLIPVGAIVVNGQMQAAGGWAAALSSGAWRDAAVAAVASIIAMVPQGLVFMTSLALTIGAVRLARRRVLVQELSAVEGLARVDMLCVDKTGTLTEGTLTLDELKPVEHPAPGWQQALAWFATEPGANTTTQAMAAAVGPPIRDYLPDATVPFSSRYKWSAAYFREGESPGTWVLGGADVVLGTTVAGAAEMQRQVTRLASAGRRTVVLAHSPYPLTSTVPTVAPALPKGLEPVAVVVLRERVRADAAETIGYFGSQGVQVCVISGDDPLTVGAVAHEIGLPAGLVAVDARSLPTDPVALAEVLRTERVFGRVTPQQKKAMVLALQSLGYTVAMTGDGKRTSTPSLTR</sequence>
<dbReference type="InterPro" id="IPR023298">
    <property type="entry name" value="ATPase_P-typ_TM_dom_sf"/>
</dbReference>
<dbReference type="Proteomes" id="UP000256541">
    <property type="component" value="Unassembled WGS sequence"/>
</dbReference>
<keyword evidence="3 5" id="KW-1133">Transmembrane helix</keyword>
<organism evidence="7 8">
    <name type="scientific">Subtercola boreus</name>
    <dbReference type="NCBI Taxonomy" id="120213"/>
    <lineage>
        <taxon>Bacteria</taxon>
        <taxon>Bacillati</taxon>
        <taxon>Actinomycetota</taxon>
        <taxon>Actinomycetes</taxon>
        <taxon>Micrococcales</taxon>
        <taxon>Microbacteriaceae</taxon>
        <taxon>Subtercola</taxon>
    </lineage>
</organism>
<accession>A0A3E0W5X0</accession>
<dbReference type="InterPro" id="IPR018303">
    <property type="entry name" value="ATPase_P-typ_P_site"/>
</dbReference>
<name>A0A3E0W5X0_9MICO</name>
<dbReference type="GO" id="GO:0005524">
    <property type="term" value="F:ATP binding"/>
    <property type="evidence" value="ECO:0007669"/>
    <property type="project" value="InterPro"/>
</dbReference>
<dbReference type="GO" id="GO:0016887">
    <property type="term" value="F:ATP hydrolysis activity"/>
    <property type="evidence" value="ECO:0007669"/>
    <property type="project" value="InterPro"/>
</dbReference>
<dbReference type="Pfam" id="PF00122">
    <property type="entry name" value="E1-E2_ATPase"/>
    <property type="match status" value="1"/>
</dbReference>
<dbReference type="InterPro" id="IPR023214">
    <property type="entry name" value="HAD_sf"/>
</dbReference>
<comment type="caution">
    <text evidence="7">The sequence shown here is derived from an EMBL/GenBank/DDBJ whole genome shotgun (WGS) entry which is preliminary data.</text>
</comment>
<gene>
    <name evidence="7" type="ORF">B7R22_02105</name>
</gene>
<dbReference type="SUPFAM" id="SSF81653">
    <property type="entry name" value="Calcium ATPase, transduction domain A"/>
    <property type="match status" value="1"/>
</dbReference>
<dbReference type="Pfam" id="PF00702">
    <property type="entry name" value="Hydrolase"/>
    <property type="match status" value="1"/>
</dbReference>
<dbReference type="GO" id="GO:0005886">
    <property type="term" value="C:plasma membrane"/>
    <property type="evidence" value="ECO:0007669"/>
    <property type="project" value="UniProtKB-SubCell"/>
</dbReference>
<dbReference type="AlphaFoldDB" id="A0A3E0W5X0"/>
<evidence type="ECO:0000256" key="4">
    <source>
        <dbReference type="ARBA" id="ARBA00023136"/>
    </source>
</evidence>
<feature type="transmembrane region" description="Helical" evidence="5">
    <location>
        <begin position="42"/>
        <end position="60"/>
    </location>
</feature>
<evidence type="ECO:0000256" key="2">
    <source>
        <dbReference type="ARBA" id="ARBA00022692"/>
    </source>
</evidence>
<evidence type="ECO:0000259" key="6">
    <source>
        <dbReference type="Pfam" id="PF00122"/>
    </source>
</evidence>
<feature type="domain" description="P-type ATPase A" evidence="6">
    <location>
        <begin position="97"/>
        <end position="193"/>
    </location>
</feature>
<evidence type="ECO:0000313" key="7">
    <source>
        <dbReference type="EMBL" id="RFA16933.1"/>
    </source>
</evidence>
<dbReference type="Gene3D" id="3.40.50.1000">
    <property type="entry name" value="HAD superfamily/HAD-like"/>
    <property type="match status" value="1"/>
</dbReference>
<dbReference type="Gene3D" id="1.20.1110.10">
    <property type="entry name" value="Calcium-transporting ATPase, transmembrane domain"/>
    <property type="match status" value="1"/>
</dbReference>
<dbReference type="EMBL" id="NBXB01000007">
    <property type="protein sequence ID" value="RFA16933.1"/>
    <property type="molecule type" value="Genomic_DNA"/>
</dbReference>
<dbReference type="SUPFAM" id="SSF81665">
    <property type="entry name" value="Calcium ATPase, transmembrane domain M"/>
    <property type="match status" value="1"/>
</dbReference>
<dbReference type="PANTHER" id="PTHR42861">
    <property type="entry name" value="CALCIUM-TRANSPORTING ATPASE"/>
    <property type="match status" value="1"/>
</dbReference>
<keyword evidence="4 5" id="KW-0472">Membrane</keyword>
<dbReference type="PROSITE" id="PS00154">
    <property type="entry name" value="ATPASE_E1_E2"/>
    <property type="match status" value="1"/>
</dbReference>
<feature type="transmembrane region" description="Helical" evidence="5">
    <location>
        <begin position="213"/>
        <end position="231"/>
    </location>
</feature>
<comment type="subcellular location">
    <subcellularLocation>
        <location evidence="1">Cell membrane</location>
        <topology evidence="1">Multi-pass membrane protein</topology>
    </subcellularLocation>
</comment>
<evidence type="ECO:0000256" key="5">
    <source>
        <dbReference type="SAM" id="Phobius"/>
    </source>
</evidence>
<dbReference type="SUPFAM" id="SSF56784">
    <property type="entry name" value="HAD-like"/>
    <property type="match status" value="1"/>
</dbReference>